<dbReference type="GO" id="GO:0015271">
    <property type="term" value="F:outward rectifier potassium channel activity"/>
    <property type="evidence" value="ECO:0007669"/>
    <property type="project" value="TreeGrafter"/>
</dbReference>
<feature type="region of interest" description="Disordered" evidence="9">
    <location>
        <begin position="362"/>
        <end position="386"/>
    </location>
</feature>
<feature type="transmembrane region" description="Helical" evidence="10">
    <location>
        <begin position="283"/>
        <end position="307"/>
    </location>
</feature>
<evidence type="ECO:0000256" key="7">
    <source>
        <dbReference type="ARBA" id="ARBA00023303"/>
    </source>
</evidence>
<dbReference type="RefSeq" id="XP_018329053.1">
    <property type="nucleotide sequence ID" value="XM_018473551.2"/>
</dbReference>
<dbReference type="PRINTS" id="PR01586">
    <property type="entry name" value="TWIKCHANNEL"/>
</dbReference>
<comment type="similarity">
    <text evidence="8">Belongs to the two pore domain potassium channel (TC 1.A.1.8) family.</text>
</comment>
<proteinExistence type="inferred from homology"/>
<evidence type="ECO:0000256" key="1">
    <source>
        <dbReference type="ARBA" id="ARBA00004141"/>
    </source>
</evidence>
<feature type="transmembrane region" description="Helical" evidence="10">
    <location>
        <begin position="59"/>
        <end position="82"/>
    </location>
</feature>
<feature type="domain" description="Potassium channel" evidence="11">
    <location>
        <begin position="231"/>
        <end position="308"/>
    </location>
</feature>
<dbReference type="Proteomes" id="UP000192223">
    <property type="component" value="Unplaced"/>
</dbReference>
<evidence type="ECO:0000256" key="2">
    <source>
        <dbReference type="ARBA" id="ARBA00022448"/>
    </source>
</evidence>
<dbReference type="InterPro" id="IPR003280">
    <property type="entry name" value="2pore_dom_K_chnl"/>
</dbReference>
<dbReference type="PANTHER" id="PTHR11003:SF249">
    <property type="entry name" value="TWO PORE POTASSIUM CHANNEL PROTEIN SUP-9"/>
    <property type="match status" value="1"/>
</dbReference>
<dbReference type="GO" id="GO:0030322">
    <property type="term" value="P:stabilization of membrane potential"/>
    <property type="evidence" value="ECO:0007669"/>
    <property type="project" value="TreeGrafter"/>
</dbReference>
<dbReference type="SUPFAM" id="SSF81324">
    <property type="entry name" value="Voltage-gated potassium channels"/>
    <property type="match status" value="2"/>
</dbReference>
<dbReference type="InterPro" id="IPR005408">
    <property type="entry name" value="2pore_dom_K_chnl_TWIK"/>
</dbReference>
<evidence type="ECO:0000256" key="10">
    <source>
        <dbReference type="SAM" id="Phobius"/>
    </source>
</evidence>
<dbReference type="PANTHER" id="PTHR11003">
    <property type="entry name" value="POTASSIUM CHANNEL, SUBFAMILY K"/>
    <property type="match status" value="1"/>
</dbReference>
<reference evidence="13" key="1">
    <citation type="submission" date="2025-08" db="UniProtKB">
        <authorList>
            <consortium name="RefSeq"/>
        </authorList>
    </citation>
    <scope>IDENTIFICATION</scope>
    <source>
        <tissue evidence="13">Entire body</tissue>
    </source>
</reference>
<dbReference type="GO" id="GO:0022841">
    <property type="term" value="F:potassium ion leak channel activity"/>
    <property type="evidence" value="ECO:0007669"/>
    <property type="project" value="TreeGrafter"/>
</dbReference>
<evidence type="ECO:0000256" key="8">
    <source>
        <dbReference type="RuleBase" id="RU003857"/>
    </source>
</evidence>
<keyword evidence="6 10" id="KW-0472">Membrane</keyword>
<comment type="subcellular location">
    <subcellularLocation>
        <location evidence="1">Membrane</location>
        <topology evidence="1">Multi-pass membrane protein</topology>
    </subcellularLocation>
</comment>
<evidence type="ECO:0000313" key="12">
    <source>
        <dbReference type="Proteomes" id="UP000192223"/>
    </source>
</evidence>
<keyword evidence="12" id="KW-1185">Reference proteome</keyword>
<name>A0A1W4X9H8_AGRPL</name>
<keyword evidence="2 8" id="KW-0813">Transport</keyword>
<evidence type="ECO:0000256" key="4">
    <source>
        <dbReference type="ARBA" id="ARBA00022989"/>
    </source>
</evidence>
<dbReference type="AlphaFoldDB" id="A0A1W4X9H8"/>
<feature type="transmembrane region" description="Helical" evidence="10">
    <location>
        <begin position="142"/>
        <end position="161"/>
    </location>
</feature>
<feature type="transmembrane region" description="Helical" evidence="10">
    <location>
        <begin position="220"/>
        <end position="242"/>
    </location>
</feature>
<evidence type="ECO:0000259" key="11">
    <source>
        <dbReference type="Pfam" id="PF07885"/>
    </source>
</evidence>
<dbReference type="STRING" id="224129.A0A1W4X9H8"/>
<dbReference type="Gene3D" id="1.10.287.70">
    <property type="match status" value="1"/>
</dbReference>
<accession>A0A1W4X9H8</accession>
<dbReference type="GO" id="GO:0005886">
    <property type="term" value="C:plasma membrane"/>
    <property type="evidence" value="ECO:0007669"/>
    <property type="project" value="TreeGrafter"/>
</dbReference>
<evidence type="ECO:0000256" key="5">
    <source>
        <dbReference type="ARBA" id="ARBA00023065"/>
    </source>
</evidence>
<evidence type="ECO:0000256" key="9">
    <source>
        <dbReference type="SAM" id="MobiDB-lite"/>
    </source>
</evidence>
<dbReference type="Pfam" id="PF07885">
    <property type="entry name" value="Ion_trans_2"/>
    <property type="match status" value="2"/>
</dbReference>
<keyword evidence="4 10" id="KW-1133">Transmembrane helix</keyword>
<keyword evidence="7 8" id="KW-0407">Ion channel</keyword>
<dbReference type="InterPro" id="IPR013099">
    <property type="entry name" value="K_chnl_dom"/>
</dbReference>
<sequence>MYSNKNVRCYGSAEYLRRNSLPQVFVTVTDPERIPLCVSQHISGEDTGKIWGLFCKNSVYLFGFIMFYLIFLTGGATLFSFLEAPIEKAIRLNLNTKIQDFLTSNPGVSDAALEDLISEIIYASNRGVSASRNVTGEPNWSFGQSLFFSSTVVTTIGYGHVTPLSRTGKVFCILYAVVGIPLTLVLLSALVERLLVPTIWFLQWLNSRLGHLYQPFNIRLLHLFVIVLLLVTIFMLIPAAAFAAIEPDWNYLDAFYYCFISLTTIGLGDYIPGDAPDQPYRPLYKILTTVYLFLGITFMMLTLAVFYDIPQLNIGLLFSNSEDLNSEKARLASVTAMTPSYGITSPFTPDGQDNTHRHVVRVRSRRDDSPSPEETSQSHIKDFRLH</sequence>
<protein>
    <submittedName>
        <fullName evidence="13">Potassium channel subfamily K member 6</fullName>
    </submittedName>
</protein>
<evidence type="ECO:0000256" key="3">
    <source>
        <dbReference type="ARBA" id="ARBA00022692"/>
    </source>
</evidence>
<evidence type="ECO:0000313" key="13">
    <source>
        <dbReference type="RefSeq" id="XP_018329053.1"/>
    </source>
</evidence>
<evidence type="ECO:0000256" key="6">
    <source>
        <dbReference type="ARBA" id="ARBA00023136"/>
    </source>
</evidence>
<keyword evidence="3 8" id="KW-0812">Transmembrane</keyword>
<dbReference type="PRINTS" id="PR01333">
    <property type="entry name" value="2POREKCHANEL"/>
</dbReference>
<dbReference type="OrthoDB" id="297496at2759"/>
<feature type="domain" description="Potassium channel" evidence="11">
    <location>
        <begin position="124"/>
        <end position="194"/>
    </location>
</feature>
<gene>
    <name evidence="13" type="primary">LOC108739579</name>
</gene>
<organism evidence="12 13">
    <name type="scientific">Agrilus planipennis</name>
    <name type="common">Emerald ash borer</name>
    <name type="synonym">Agrilus marcopoli</name>
    <dbReference type="NCBI Taxonomy" id="224129"/>
    <lineage>
        <taxon>Eukaryota</taxon>
        <taxon>Metazoa</taxon>
        <taxon>Ecdysozoa</taxon>
        <taxon>Arthropoda</taxon>
        <taxon>Hexapoda</taxon>
        <taxon>Insecta</taxon>
        <taxon>Pterygota</taxon>
        <taxon>Neoptera</taxon>
        <taxon>Endopterygota</taxon>
        <taxon>Coleoptera</taxon>
        <taxon>Polyphaga</taxon>
        <taxon>Elateriformia</taxon>
        <taxon>Buprestoidea</taxon>
        <taxon>Buprestidae</taxon>
        <taxon>Agrilinae</taxon>
        <taxon>Agrilus</taxon>
    </lineage>
</organism>
<dbReference type="GeneID" id="108739579"/>
<dbReference type="KEGG" id="apln:108739579"/>
<keyword evidence="5 8" id="KW-0406">Ion transport</keyword>
<feature type="transmembrane region" description="Helical" evidence="10">
    <location>
        <begin position="173"/>
        <end position="200"/>
    </location>
</feature>
<dbReference type="InParanoid" id="A0A1W4X9H8"/>
<feature type="transmembrane region" description="Helical" evidence="10">
    <location>
        <begin position="254"/>
        <end position="271"/>
    </location>
</feature>